<gene>
    <name evidence="4" type="ORF">Kpol_1050p21</name>
</gene>
<dbReference type="KEGG" id="vpo:Kpol_1050p21"/>
<feature type="domain" description="T-SNARE coiled-coil homology" evidence="2">
    <location>
        <begin position="304"/>
        <end position="366"/>
    </location>
</feature>
<feature type="compositionally biased region" description="Low complexity" evidence="1">
    <location>
        <begin position="249"/>
        <end position="259"/>
    </location>
</feature>
<dbReference type="EMBL" id="DS480381">
    <property type="protein sequence ID" value="EDO19164.1"/>
    <property type="molecule type" value="Genomic_DNA"/>
</dbReference>
<evidence type="ECO:0008006" key="6">
    <source>
        <dbReference type="Google" id="ProtNLM"/>
    </source>
</evidence>
<dbReference type="SUPFAM" id="SSF58038">
    <property type="entry name" value="SNARE fusion complex"/>
    <property type="match status" value="1"/>
</dbReference>
<keyword evidence="5" id="KW-1185">Reference proteome</keyword>
<proteinExistence type="predicted"/>
<name>A7TER8_VANPO</name>
<dbReference type="Pfam" id="PF00787">
    <property type="entry name" value="PX"/>
    <property type="match status" value="1"/>
</dbReference>
<dbReference type="SMART" id="SM00397">
    <property type="entry name" value="t_SNARE"/>
    <property type="match status" value="1"/>
</dbReference>
<dbReference type="AlphaFoldDB" id="A7TER8"/>
<dbReference type="SUPFAM" id="SSF64268">
    <property type="entry name" value="PX domain"/>
    <property type="match status" value="1"/>
</dbReference>
<accession>A7TER8</accession>
<dbReference type="InterPro" id="IPR036871">
    <property type="entry name" value="PX_dom_sf"/>
</dbReference>
<feature type="domain" description="PX" evidence="3">
    <location>
        <begin position="1"/>
        <end position="129"/>
    </location>
</feature>
<dbReference type="Gene3D" id="3.30.1520.10">
    <property type="entry name" value="Phox-like domain"/>
    <property type="match status" value="1"/>
</dbReference>
<dbReference type="Proteomes" id="UP000000267">
    <property type="component" value="Unassembled WGS sequence"/>
</dbReference>
<feature type="region of interest" description="Disordered" evidence="1">
    <location>
        <begin position="243"/>
        <end position="283"/>
    </location>
</feature>
<dbReference type="eggNOG" id="KOG3202">
    <property type="taxonomic scope" value="Eukaryota"/>
</dbReference>
<dbReference type="InParanoid" id="A7TER8"/>
<dbReference type="InterPro" id="IPR000727">
    <property type="entry name" value="T_SNARE_dom"/>
</dbReference>
<dbReference type="PROSITE" id="PS50192">
    <property type="entry name" value="T_SNARE"/>
    <property type="match status" value="1"/>
</dbReference>
<dbReference type="PROSITE" id="PS50195">
    <property type="entry name" value="PX"/>
    <property type="match status" value="1"/>
</dbReference>
<dbReference type="STRING" id="436907.A7TER8"/>
<evidence type="ECO:0000256" key="1">
    <source>
        <dbReference type="SAM" id="MobiDB-lite"/>
    </source>
</evidence>
<evidence type="ECO:0000259" key="3">
    <source>
        <dbReference type="PROSITE" id="PS50195"/>
    </source>
</evidence>
<dbReference type="RefSeq" id="XP_001647022.1">
    <property type="nucleotide sequence ID" value="XM_001646972.1"/>
</dbReference>
<dbReference type="GeneID" id="5547495"/>
<dbReference type="Gene3D" id="1.20.5.110">
    <property type="match status" value="1"/>
</dbReference>
<dbReference type="InterPro" id="IPR001683">
    <property type="entry name" value="PX_dom"/>
</dbReference>
<sequence>MRSNMVKVEVNIEDVKIVNSKYASYGILIILKSVDGSIQYYDKKVYRRYSEFFKLKKNLEREFGVEIPYEFPDRLFVIWVGSNIDPDVIESRRKKLSKFLYDLLNDSFDSKWKNSDYVSEFLDLRNDWDSYYTSNGSNVEQKLTGKNNSVAAAVESLDLKDSMNWEIFYRNCKDELQMCKRNKNKGINITKDLMQLRLKLIELENPLDTYDRSTVDVDKNKNLLKLLKDEVNELSITAPSSISELRNTSGNGSNSNNNSEDSLRKSLFPQTTKPYKKPSVGRRKLGETEETIKMNNQQLLQKHKDVMLGQDEELHQLKQVVQRQRNISIELNEELSYQNELLDLMDNDISGTGHKLRRANNQVRQINNDS</sequence>
<dbReference type="PhylomeDB" id="A7TER8"/>
<reference evidence="4 5" key="1">
    <citation type="journal article" date="2007" name="Proc. Natl. Acad. Sci. U.S.A.">
        <title>Independent sorting-out of thousands of duplicated gene pairs in two yeast species descended from a whole-genome duplication.</title>
        <authorList>
            <person name="Scannell D.R."/>
            <person name="Frank A.C."/>
            <person name="Conant G.C."/>
            <person name="Byrne K.P."/>
            <person name="Woolfit M."/>
            <person name="Wolfe K.H."/>
        </authorList>
    </citation>
    <scope>NUCLEOTIDE SEQUENCE [LARGE SCALE GENOMIC DNA]</scope>
    <source>
        <strain evidence="5">ATCC 22028 / DSM 70294 / BCRC 21397 / CBS 2163 / NBRC 10782 / NRRL Y-8283 / UCD 57-17</strain>
    </source>
</reference>
<organism evidence="5">
    <name type="scientific">Vanderwaltozyma polyspora (strain ATCC 22028 / DSM 70294 / BCRC 21397 / CBS 2163 / NBRC 10782 / NRRL Y-8283 / UCD 57-17)</name>
    <name type="common">Kluyveromyces polysporus</name>
    <dbReference type="NCBI Taxonomy" id="436907"/>
    <lineage>
        <taxon>Eukaryota</taxon>
        <taxon>Fungi</taxon>
        <taxon>Dikarya</taxon>
        <taxon>Ascomycota</taxon>
        <taxon>Saccharomycotina</taxon>
        <taxon>Saccharomycetes</taxon>
        <taxon>Saccharomycetales</taxon>
        <taxon>Saccharomycetaceae</taxon>
        <taxon>Vanderwaltozyma</taxon>
    </lineage>
</organism>
<protein>
    <recommendedName>
        <fullName evidence="6">t-SNARE coiled-coil homology domain-containing protein</fullName>
    </recommendedName>
</protein>
<dbReference type="CDD" id="cd15858">
    <property type="entry name" value="SNARE_VAM7"/>
    <property type="match status" value="1"/>
</dbReference>
<dbReference type="CDD" id="cd06897">
    <property type="entry name" value="PX_SNARE"/>
    <property type="match status" value="1"/>
</dbReference>
<evidence type="ECO:0000313" key="5">
    <source>
        <dbReference type="Proteomes" id="UP000000267"/>
    </source>
</evidence>
<dbReference type="OrthoDB" id="428895at2759"/>
<dbReference type="GO" id="GO:0035091">
    <property type="term" value="F:phosphatidylinositol binding"/>
    <property type="evidence" value="ECO:0007669"/>
    <property type="project" value="InterPro"/>
</dbReference>
<dbReference type="OMA" id="DSFDTRW"/>
<dbReference type="FunCoup" id="A7TER8">
    <property type="interactions" value="182"/>
</dbReference>
<feature type="compositionally biased region" description="Basic residues" evidence="1">
    <location>
        <begin position="274"/>
        <end position="283"/>
    </location>
</feature>
<dbReference type="SMART" id="SM00312">
    <property type="entry name" value="PX"/>
    <property type="match status" value="1"/>
</dbReference>
<evidence type="ECO:0000259" key="2">
    <source>
        <dbReference type="PROSITE" id="PS50192"/>
    </source>
</evidence>
<dbReference type="HOGENOM" id="CLU_033748_1_0_1"/>
<evidence type="ECO:0000313" key="4">
    <source>
        <dbReference type="EMBL" id="EDO19164.1"/>
    </source>
</evidence>